<feature type="compositionally biased region" description="Polar residues" evidence="1">
    <location>
        <begin position="997"/>
        <end position="1013"/>
    </location>
</feature>
<gene>
    <name evidence="3" type="ORF">Tci_021271</name>
</gene>
<feature type="compositionally biased region" description="Basic residues" evidence="1">
    <location>
        <begin position="582"/>
        <end position="596"/>
    </location>
</feature>
<organism evidence="3">
    <name type="scientific">Tanacetum cinerariifolium</name>
    <name type="common">Dalmatian daisy</name>
    <name type="synonym">Chrysanthemum cinerariifolium</name>
    <dbReference type="NCBI Taxonomy" id="118510"/>
    <lineage>
        <taxon>Eukaryota</taxon>
        <taxon>Viridiplantae</taxon>
        <taxon>Streptophyta</taxon>
        <taxon>Embryophyta</taxon>
        <taxon>Tracheophyta</taxon>
        <taxon>Spermatophyta</taxon>
        <taxon>Magnoliopsida</taxon>
        <taxon>eudicotyledons</taxon>
        <taxon>Gunneridae</taxon>
        <taxon>Pentapetalae</taxon>
        <taxon>asterids</taxon>
        <taxon>campanulids</taxon>
        <taxon>Asterales</taxon>
        <taxon>Asteraceae</taxon>
        <taxon>Asteroideae</taxon>
        <taxon>Anthemideae</taxon>
        <taxon>Anthemidinae</taxon>
        <taxon>Tanacetum</taxon>
    </lineage>
</organism>
<keyword evidence="2" id="KW-0812">Transmembrane</keyword>
<keyword evidence="2" id="KW-0472">Membrane</keyword>
<reference evidence="3" key="1">
    <citation type="journal article" date="2019" name="Sci. Rep.">
        <title>Draft genome of Tanacetum cinerariifolium, the natural source of mosquito coil.</title>
        <authorList>
            <person name="Yamashiro T."/>
            <person name="Shiraishi A."/>
            <person name="Satake H."/>
            <person name="Nakayama K."/>
        </authorList>
    </citation>
    <scope>NUCLEOTIDE SEQUENCE</scope>
</reference>
<feature type="compositionally biased region" description="Basic and acidic residues" evidence="1">
    <location>
        <begin position="597"/>
        <end position="609"/>
    </location>
</feature>
<evidence type="ECO:0000256" key="1">
    <source>
        <dbReference type="SAM" id="MobiDB-lite"/>
    </source>
</evidence>
<protein>
    <submittedName>
        <fullName evidence="3">Uncharacterized protein</fullName>
    </submittedName>
</protein>
<sequence length="1595" mass="182845">MAEETVPAPTRTDDQLVPVKARFALRITPKDHAHPFVGVVTGTNIDYAELIWEEFVQEIKSFFSDAASLKVPSKKPKPHVIPYFRFTKLIICYLGGRHNIHKRPQSPLHITTDNYTLGNLKFIPKGGLDENDGHILGISVVFQAMLLYVFKDRYKFAFVLSRKLRDIITGRKKGSSKNTYSKLSGRGLSSRSVRVIAMNLLNLRKEISLRTVPSMEWRILLHSSKRAVDIKDHPFSFNSKIVLFLFNSNDCISSVKEGSSQNERNFAVFFHFENNKISREGLRVSRDSFAYKKYGIRFMLEPRGKYHWLRHSDFLGYLVETMIKDFDNIAFGQIMTMSILSILSYKAKHRLEIHFHVEKKHGFLRGVGQKELGKESANESDSKFIPCYDSSFVEFVQPCFCFSNSEEFMNVFIRIVFSSTIKLVSFDKGQVVTFNGKFICSFKNSDHGTRSQSDNTVGSPHEFIIHWIVISKNIKKVTKVIDVENWRIDNSRVLSLISGWKCGAQDNCATYLVTKCEEEKCGAQLNYLKMAARKPRQPNAITNDESVKKKTVSPADKTKKPAPAKQMKLVKEKSTKPTPSKKSSKGKVMKVRKGKRSDHLVDEADKEPLPDPEPLLDDDEYNLQRGIQMSLESFQPPIDEVAFCKPASGVTRSLPIVEGKGKGIATNEQAALSLLDLQKPKKKIRDTPSPIDAKTGAVTENSNSEGDTEILNAGSDPGNTLESRPPPDEDRVGSNPGQRHVALARPNLEPIHEDFISTVYPTVHESLKHTTEEHVFFENPPSSSRTLSSMKNLDDDFTFGDHFIDDKSLKDEPGKDNVDTEVESIVTIPIHQAYLFVPPLSVPIIDLSPPKPVSPHVQGSIFIATATTTTLPPLPLQQQSTVVLELAIRVSALEKICANFKKKHKLQDKTTQALSSRVFMLEKHDLYLKIDNYVNETVKEVVQNALQALVRERFREFLEFEMKEILRDRMFESGSYRSQPKHAALYNALKTFDTREAPSSSSKQKNAPQSEQPVNDVLIPDDVHISDSKDIGAAYLPKIKTRPDWLKPIGKSKLSKADLEDPSFKIKKTKKRTKSDQNRTKTGNVETPGKFKLSLKKGELERIKECHLLLIDQIDLVNLEGDKERRNALSISKLKAAYYPDFRLEELVLSLWIESKREYDISAAYGISHWWFKRTEFYITRHNAPSDSRAVRSYMKILSVVSLKTFSQYVRMTKVIKGEFEKLKDLKVEDVLLTCDTSLKVFNNEFNQMSKINDDLFTYEVEVANIPYDSNKDDDLEKRMPHEADDDTRYNPSDIGGRWINIQRKHYRFTGLEEMMKLSSQMKNFLMMKMMLLKSLGPTLIYLILRCLCARPLMNLTIFCKSIQTYLQRILWGLKPMNITKTTRSMNGTRMYHGYMISHGLIMEYGRNRNQSNILASLLNIKLSVWNGQPVAGKRMVIVMEEICPELTILETRSITKTLHAHELPVCNIRKFKMIKYSFRLDKEYVAVKEDEYDDLARTSDDACRAYQEIFRMMDEGWMTSIWRIRSIPYGVLIVWTLSVFTFYALYKHYCHFCQYGVFMHMIRRIQQTGPYLDMAYSSLWICRIDLLYSLFSLV</sequence>
<keyword evidence="2" id="KW-1133">Transmembrane helix</keyword>
<feature type="region of interest" description="Disordered" evidence="1">
    <location>
        <begin position="681"/>
        <end position="738"/>
    </location>
</feature>
<feature type="region of interest" description="Disordered" evidence="1">
    <location>
        <begin position="536"/>
        <end position="618"/>
    </location>
</feature>
<feature type="region of interest" description="Disordered" evidence="1">
    <location>
        <begin position="995"/>
        <end position="1017"/>
    </location>
</feature>
<proteinExistence type="predicted"/>
<name>A0A6L2KIJ7_TANCI</name>
<evidence type="ECO:0000313" key="3">
    <source>
        <dbReference type="EMBL" id="GEU49293.1"/>
    </source>
</evidence>
<feature type="transmembrane region" description="Helical" evidence="2">
    <location>
        <begin position="1528"/>
        <end position="1547"/>
    </location>
</feature>
<comment type="caution">
    <text evidence="3">The sequence shown here is derived from an EMBL/GenBank/DDBJ whole genome shotgun (WGS) entry which is preliminary data.</text>
</comment>
<dbReference type="EMBL" id="BKCJ010002544">
    <property type="protein sequence ID" value="GEU49293.1"/>
    <property type="molecule type" value="Genomic_DNA"/>
</dbReference>
<evidence type="ECO:0000256" key="2">
    <source>
        <dbReference type="SAM" id="Phobius"/>
    </source>
</evidence>
<accession>A0A6L2KIJ7</accession>
<feature type="region of interest" description="Disordered" evidence="1">
    <location>
        <begin position="1065"/>
        <end position="1085"/>
    </location>
</feature>